<evidence type="ECO:0000313" key="3">
    <source>
        <dbReference type="EMBL" id="MDN5213819.1"/>
    </source>
</evidence>
<feature type="chain" id="PRO_5046902989" evidence="1">
    <location>
        <begin position="32"/>
        <end position="259"/>
    </location>
</feature>
<gene>
    <name evidence="3" type="ORF">QQ020_17225</name>
</gene>
<dbReference type="Proteomes" id="UP001172083">
    <property type="component" value="Unassembled WGS sequence"/>
</dbReference>
<dbReference type="InterPro" id="IPR008334">
    <property type="entry name" value="5'-Nucleotdase_C"/>
</dbReference>
<name>A0ABT8L7T3_9BACT</name>
<dbReference type="Pfam" id="PF02872">
    <property type="entry name" value="5_nucleotid_C"/>
    <property type="match status" value="1"/>
</dbReference>
<feature type="domain" description="5'-Nucleotidase C-terminal" evidence="2">
    <location>
        <begin position="85"/>
        <end position="215"/>
    </location>
</feature>
<dbReference type="InterPro" id="IPR006179">
    <property type="entry name" value="5_nucleotidase/apyrase"/>
</dbReference>
<organism evidence="3 4">
    <name type="scientific">Agaribacillus aureus</name>
    <dbReference type="NCBI Taxonomy" id="3051825"/>
    <lineage>
        <taxon>Bacteria</taxon>
        <taxon>Pseudomonadati</taxon>
        <taxon>Bacteroidota</taxon>
        <taxon>Cytophagia</taxon>
        <taxon>Cytophagales</taxon>
        <taxon>Splendidivirgaceae</taxon>
        <taxon>Agaribacillus</taxon>
    </lineage>
</organism>
<keyword evidence="1" id="KW-0732">Signal</keyword>
<dbReference type="Gene3D" id="3.90.780.10">
    <property type="entry name" value="5'-Nucleotidase, C-terminal domain"/>
    <property type="match status" value="1"/>
</dbReference>
<dbReference type="RefSeq" id="WP_346759160.1">
    <property type="nucleotide sequence ID" value="NZ_JAUJEB010000004.1"/>
</dbReference>
<comment type="caution">
    <text evidence="3">The sequence shown here is derived from an EMBL/GenBank/DDBJ whole genome shotgun (WGS) entry which is preliminary data.</text>
</comment>
<proteinExistence type="predicted"/>
<dbReference type="InterPro" id="IPR036907">
    <property type="entry name" value="5'-Nucleotdase_C_sf"/>
</dbReference>
<evidence type="ECO:0000256" key="1">
    <source>
        <dbReference type="SAM" id="SignalP"/>
    </source>
</evidence>
<dbReference type="PANTHER" id="PTHR11575:SF24">
    <property type="entry name" value="5'-NUCLEOTIDASE"/>
    <property type="match status" value="1"/>
</dbReference>
<protein>
    <submittedName>
        <fullName evidence="3">5'-nucleotidase C-terminal domain-containing protein</fullName>
    </submittedName>
</protein>
<accession>A0ABT8L7T3</accession>
<dbReference type="PANTHER" id="PTHR11575">
    <property type="entry name" value="5'-NUCLEOTIDASE-RELATED"/>
    <property type="match status" value="1"/>
</dbReference>
<keyword evidence="4" id="KW-1185">Reference proteome</keyword>
<dbReference type="EMBL" id="JAUJEB010000004">
    <property type="protein sequence ID" value="MDN5213819.1"/>
    <property type="molecule type" value="Genomic_DNA"/>
</dbReference>
<evidence type="ECO:0000259" key="2">
    <source>
        <dbReference type="Pfam" id="PF02872"/>
    </source>
</evidence>
<sequence length="259" mass="28603">MNKLPSPYREFTRYFLPGLLMVLLACSPAYTPGSDVKAQNMEVNKNLAADSTITAMIQPYKADLDREISMIIGWAGEKLDNAPGRGESKLGNFVADLLLIQSEKKYGEPIDMAIINAHGGLRSTISQGPISMENIFELMPFENNMLVLELSGSLTRQFFDNCAKTKRNNIAEAKFTVVGNKATDISIGGKPFDPNRRYTLTISDYLANGGGGFGFLSQAKVIADLNYKTRDMIIDHIKDLSAQKKKAWGQLDGRIKIIN</sequence>
<evidence type="ECO:0000313" key="4">
    <source>
        <dbReference type="Proteomes" id="UP001172083"/>
    </source>
</evidence>
<dbReference type="SUPFAM" id="SSF55816">
    <property type="entry name" value="5'-nucleotidase (syn. UDP-sugar hydrolase), C-terminal domain"/>
    <property type="match status" value="1"/>
</dbReference>
<reference evidence="3" key="1">
    <citation type="submission" date="2023-06" db="EMBL/GenBank/DDBJ databases">
        <title>Genomic of Agaribacillus aureum.</title>
        <authorList>
            <person name="Wang G."/>
        </authorList>
    </citation>
    <scope>NUCLEOTIDE SEQUENCE</scope>
    <source>
        <strain evidence="3">BMA12</strain>
    </source>
</reference>
<dbReference type="PROSITE" id="PS51257">
    <property type="entry name" value="PROKAR_LIPOPROTEIN"/>
    <property type="match status" value="1"/>
</dbReference>
<feature type="signal peptide" evidence="1">
    <location>
        <begin position="1"/>
        <end position="31"/>
    </location>
</feature>